<evidence type="ECO:0000313" key="1">
    <source>
        <dbReference type="EMBL" id="ETK73022.1"/>
    </source>
</evidence>
<reference evidence="2" key="1">
    <citation type="submission" date="2013-11" db="EMBL/GenBank/DDBJ databases">
        <title>The Genome Sequence of Phytophthora parasitica CHvinca01.</title>
        <authorList>
            <consortium name="The Broad Institute Genomics Platform"/>
            <person name="Russ C."/>
            <person name="Tyler B."/>
            <person name="Panabieres F."/>
            <person name="Shan W."/>
            <person name="Tripathy S."/>
            <person name="Grunwald N."/>
            <person name="Machado M."/>
            <person name="Johnson C.S."/>
            <person name="Arredondo F."/>
            <person name="Hong C."/>
            <person name="Coffey M."/>
            <person name="Young S.K."/>
            <person name="Zeng Q."/>
            <person name="Gargeya S."/>
            <person name="Fitzgerald M."/>
            <person name="Abouelleil A."/>
            <person name="Alvarado L."/>
            <person name="Chapman S.B."/>
            <person name="Gainer-Dewar J."/>
            <person name="Goldberg J."/>
            <person name="Griggs A."/>
            <person name="Gujja S."/>
            <person name="Hansen M."/>
            <person name="Howarth C."/>
            <person name="Imamovic A."/>
            <person name="Ireland A."/>
            <person name="Larimer J."/>
            <person name="McCowan C."/>
            <person name="Murphy C."/>
            <person name="Pearson M."/>
            <person name="Poon T.W."/>
            <person name="Priest M."/>
            <person name="Roberts A."/>
            <person name="Saif S."/>
            <person name="Shea T."/>
            <person name="Sykes S."/>
            <person name="Wortman J."/>
            <person name="Nusbaum C."/>
            <person name="Birren B."/>
        </authorList>
    </citation>
    <scope>NUCLEOTIDE SEQUENCE [LARGE SCALE GENOMIC DNA]</scope>
    <source>
        <strain evidence="2">CHvinca01</strain>
    </source>
</reference>
<gene>
    <name evidence="3" type="ORF">L914_19781</name>
    <name evidence="1" type="ORF">L915_19997</name>
    <name evidence="2" type="ORF">L917_19738</name>
</gene>
<reference evidence="1" key="2">
    <citation type="submission" date="2013-11" db="EMBL/GenBank/DDBJ databases">
        <title>The Genome Sequence of Phytophthora parasitica CJ02B3.</title>
        <authorList>
            <consortium name="The Broad Institute Genomics Platform"/>
            <person name="Russ C."/>
            <person name="Tyler B."/>
            <person name="Panabieres F."/>
            <person name="Shan W."/>
            <person name="Tripathy S."/>
            <person name="Grunwald N."/>
            <person name="Machado M."/>
            <person name="Johnson C.S."/>
            <person name="Arredondo F."/>
            <person name="Hong C."/>
            <person name="Coffey M."/>
            <person name="Young S.K."/>
            <person name="Zeng Q."/>
            <person name="Gargeya S."/>
            <person name="Fitzgerald M."/>
            <person name="Abouelleil A."/>
            <person name="Alvarado L."/>
            <person name="Chapman S.B."/>
            <person name="Gainer-Dewar J."/>
            <person name="Goldberg J."/>
            <person name="Griggs A."/>
            <person name="Gujja S."/>
            <person name="Hansen M."/>
            <person name="Howarth C."/>
            <person name="Imamovic A."/>
            <person name="Ireland A."/>
            <person name="Larimer J."/>
            <person name="McCowan C."/>
            <person name="Murphy C."/>
            <person name="Pearson M."/>
            <person name="Poon T.W."/>
            <person name="Priest M."/>
            <person name="Roberts A."/>
            <person name="Saif S."/>
            <person name="Shea T."/>
            <person name="Sykes S."/>
            <person name="Wortman J."/>
            <person name="Nusbaum C."/>
            <person name="Birren B."/>
        </authorList>
    </citation>
    <scope>NUCLEOTIDE SEQUENCE [LARGE SCALE GENOMIC DNA]</scope>
    <source>
        <strain evidence="1">CJ02B3</strain>
    </source>
</reference>
<dbReference type="VEuPathDB" id="FungiDB:PPTG_05889"/>
<dbReference type="OrthoDB" id="442460at2759"/>
<sequence>MKSVVLPINHSNAHWTIIIVVVDRHGELRPHLYDPHCMARTMEFGDEES</sequence>
<organism evidence="2">
    <name type="scientific">Phytophthora nicotianae</name>
    <name type="common">Potato buckeye rot agent</name>
    <name type="synonym">Phytophthora parasitica</name>
    <dbReference type="NCBI Taxonomy" id="4792"/>
    <lineage>
        <taxon>Eukaryota</taxon>
        <taxon>Sar</taxon>
        <taxon>Stramenopiles</taxon>
        <taxon>Oomycota</taxon>
        <taxon>Peronosporomycetes</taxon>
        <taxon>Peronosporales</taxon>
        <taxon>Peronosporaceae</taxon>
        <taxon>Phytophthora</taxon>
    </lineage>
</organism>
<dbReference type="EMBL" id="KI696204">
    <property type="protein sequence ID" value="ETM32922.1"/>
    <property type="molecule type" value="Genomic_DNA"/>
</dbReference>
<dbReference type="EMBL" id="KI682974">
    <property type="protein sequence ID" value="ETL79686.1"/>
    <property type="molecule type" value="Genomic_DNA"/>
</dbReference>
<dbReference type="AlphaFoldDB" id="W2K3E3"/>
<dbReference type="Proteomes" id="UP000053236">
    <property type="component" value="Unassembled WGS sequence"/>
</dbReference>
<reference evidence="3" key="3">
    <citation type="submission" date="2013-11" db="EMBL/GenBank/DDBJ databases">
        <title>The Genome Sequence of Phytophthora parasitica IAC_01/95.</title>
        <authorList>
            <consortium name="The Broad Institute Genomics Platform"/>
            <person name="Russ C."/>
            <person name="Tyler B."/>
            <person name="Panabieres F."/>
            <person name="Shan W."/>
            <person name="Tripathy S."/>
            <person name="Grunwald N."/>
            <person name="Machado M."/>
            <person name="Johnson C.S."/>
            <person name="Arredondo F."/>
            <person name="Hong C."/>
            <person name="Coffey M."/>
            <person name="Young S.K."/>
            <person name="Zeng Q."/>
            <person name="Gargeya S."/>
            <person name="Fitzgerald M."/>
            <person name="Abouelleil A."/>
            <person name="Alvarado L."/>
            <person name="Chapman S.B."/>
            <person name="Gainer-Dewar J."/>
            <person name="Goldberg J."/>
            <person name="Griggs A."/>
            <person name="Gujja S."/>
            <person name="Hansen M."/>
            <person name="Howarth C."/>
            <person name="Imamovic A."/>
            <person name="Ireland A."/>
            <person name="Larimer J."/>
            <person name="McCowan C."/>
            <person name="Murphy C."/>
            <person name="Pearson M."/>
            <person name="Poon T.W."/>
            <person name="Priest M."/>
            <person name="Roberts A."/>
            <person name="Saif S."/>
            <person name="Shea T."/>
            <person name="Sykes S."/>
            <person name="Wortman J."/>
            <person name="Nusbaum C."/>
            <person name="Birren B."/>
        </authorList>
    </citation>
    <scope>NUCLEOTIDE SEQUENCE [LARGE SCALE GENOMIC DNA]</scope>
    <source>
        <strain evidence="3">IAC_01/95</strain>
    </source>
</reference>
<protein>
    <recommendedName>
        <fullName evidence="4">Ubiquitin-like protease family profile domain-containing protein</fullName>
    </recommendedName>
</protein>
<dbReference type="Proteomes" id="UP000054532">
    <property type="component" value="Unassembled WGS sequence"/>
</dbReference>
<proteinExistence type="predicted"/>
<evidence type="ECO:0008006" key="4">
    <source>
        <dbReference type="Google" id="ProtNLM"/>
    </source>
</evidence>
<dbReference type="EMBL" id="KI689443">
    <property type="protein sequence ID" value="ETK73022.1"/>
    <property type="molecule type" value="Genomic_DNA"/>
</dbReference>
<evidence type="ECO:0000313" key="3">
    <source>
        <dbReference type="EMBL" id="ETM32922.1"/>
    </source>
</evidence>
<evidence type="ECO:0000313" key="2">
    <source>
        <dbReference type="EMBL" id="ETL79686.1"/>
    </source>
</evidence>
<dbReference type="Proteomes" id="UP000054423">
    <property type="component" value="Unassembled WGS sequence"/>
</dbReference>
<accession>W2K3E3</accession>
<name>W2K3E3_PHYNI</name>